<evidence type="ECO:0000313" key="1">
    <source>
        <dbReference type="EMBL" id="TNN42196.1"/>
    </source>
</evidence>
<keyword evidence="2" id="KW-1185">Reference proteome</keyword>
<reference evidence="1 2" key="1">
    <citation type="submission" date="2019-03" db="EMBL/GenBank/DDBJ databases">
        <title>First draft genome of Liparis tanakae, snailfish: a comprehensive survey of snailfish specific genes.</title>
        <authorList>
            <person name="Kim W."/>
            <person name="Song I."/>
            <person name="Jeong J.-H."/>
            <person name="Kim D."/>
            <person name="Kim S."/>
            <person name="Ryu S."/>
            <person name="Song J.Y."/>
            <person name="Lee S.K."/>
        </authorList>
    </citation>
    <scope>NUCLEOTIDE SEQUENCE [LARGE SCALE GENOMIC DNA]</scope>
    <source>
        <tissue evidence="1">Muscle</tissue>
    </source>
</reference>
<dbReference type="AlphaFoldDB" id="A0A4Z2FLR1"/>
<gene>
    <name evidence="1" type="ORF">EYF80_047622</name>
</gene>
<sequence>MPSSVLSMGLSPKSSLYWSSYSRWLDLSAMALATPSASSSRLDADTSMMSTAKALSSRISSRSSIPKSAARQEIPVELSSYDLLSLGAGERQEDSLEVWERLVEVVELLRQRDGVVGRFSVLLGKIYHAWNGTTEEESYSAGHHSSGRDESEYYGYESQKFKKRKYRNPRRDGYSY</sequence>
<dbReference type="Proteomes" id="UP000314294">
    <property type="component" value="Unassembled WGS sequence"/>
</dbReference>
<name>A0A4Z2FLR1_9TELE</name>
<accession>A0A4Z2FLR1</accession>
<organism evidence="1 2">
    <name type="scientific">Liparis tanakae</name>
    <name type="common">Tanaka's snailfish</name>
    <dbReference type="NCBI Taxonomy" id="230148"/>
    <lineage>
        <taxon>Eukaryota</taxon>
        <taxon>Metazoa</taxon>
        <taxon>Chordata</taxon>
        <taxon>Craniata</taxon>
        <taxon>Vertebrata</taxon>
        <taxon>Euteleostomi</taxon>
        <taxon>Actinopterygii</taxon>
        <taxon>Neopterygii</taxon>
        <taxon>Teleostei</taxon>
        <taxon>Neoteleostei</taxon>
        <taxon>Acanthomorphata</taxon>
        <taxon>Eupercaria</taxon>
        <taxon>Perciformes</taxon>
        <taxon>Cottioidei</taxon>
        <taxon>Cottales</taxon>
        <taxon>Liparidae</taxon>
        <taxon>Liparis</taxon>
    </lineage>
</organism>
<comment type="caution">
    <text evidence="1">The sequence shown here is derived from an EMBL/GenBank/DDBJ whole genome shotgun (WGS) entry which is preliminary data.</text>
</comment>
<protein>
    <submittedName>
        <fullName evidence="1">Uncharacterized protein</fullName>
    </submittedName>
</protein>
<dbReference type="EMBL" id="SRLO01001053">
    <property type="protein sequence ID" value="TNN42196.1"/>
    <property type="molecule type" value="Genomic_DNA"/>
</dbReference>
<proteinExistence type="predicted"/>
<evidence type="ECO:0000313" key="2">
    <source>
        <dbReference type="Proteomes" id="UP000314294"/>
    </source>
</evidence>